<sequence>MNEKLEKEEILKEEKIGFLKSKLNLMQGILYLTPNRLVLDAHKTGVGGFGILGALLKRKVEKKSFGFSLDFKDIKKIAQGKHGVQKNVLEITDNQNKTFRIMVKNYQEWENELNQKL</sequence>
<protein>
    <recommendedName>
        <fullName evidence="3">GRAM domain-containing protein</fullName>
    </recommendedName>
</protein>
<reference evidence="1 2" key="1">
    <citation type="submission" date="2019-05" db="EMBL/GenBank/DDBJ databases">
        <title>Flagellimonas sp. AsT0115, sp. nov., isolated from a marine red algae, Asparagopsis taxiformis.</title>
        <authorList>
            <person name="Kim J."/>
            <person name="Jeong S.E."/>
            <person name="Jeon C.O."/>
        </authorList>
    </citation>
    <scope>NUCLEOTIDE SEQUENCE [LARGE SCALE GENOMIC DNA]</scope>
    <source>
        <strain evidence="1 2">AsT0115</strain>
    </source>
</reference>
<dbReference type="RefSeq" id="WP_138839546.1">
    <property type="nucleotide sequence ID" value="NZ_VCNI01000011.1"/>
</dbReference>
<evidence type="ECO:0000313" key="1">
    <source>
        <dbReference type="EMBL" id="TMU50367.1"/>
    </source>
</evidence>
<dbReference type="EMBL" id="VCNI01000011">
    <property type="protein sequence ID" value="TMU50367.1"/>
    <property type="molecule type" value="Genomic_DNA"/>
</dbReference>
<organism evidence="1 2">
    <name type="scientific">Flagellimonas algicola</name>
    <dbReference type="NCBI Taxonomy" id="2583815"/>
    <lineage>
        <taxon>Bacteria</taxon>
        <taxon>Pseudomonadati</taxon>
        <taxon>Bacteroidota</taxon>
        <taxon>Flavobacteriia</taxon>
        <taxon>Flavobacteriales</taxon>
        <taxon>Flavobacteriaceae</taxon>
        <taxon>Flagellimonas</taxon>
    </lineage>
</organism>
<comment type="caution">
    <text evidence="1">The sequence shown here is derived from an EMBL/GenBank/DDBJ whole genome shotgun (WGS) entry which is preliminary data.</text>
</comment>
<accession>A0ABY2WFS7</accession>
<keyword evidence="2" id="KW-1185">Reference proteome</keyword>
<evidence type="ECO:0000313" key="2">
    <source>
        <dbReference type="Proteomes" id="UP000751614"/>
    </source>
</evidence>
<dbReference type="Proteomes" id="UP000751614">
    <property type="component" value="Unassembled WGS sequence"/>
</dbReference>
<gene>
    <name evidence="1" type="ORF">FGG15_19985</name>
</gene>
<name>A0ABY2WFS7_9FLAO</name>
<proteinExistence type="predicted"/>
<evidence type="ECO:0008006" key="3">
    <source>
        <dbReference type="Google" id="ProtNLM"/>
    </source>
</evidence>